<dbReference type="KEGG" id="moz:MoryE10_09560"/>
<dbReference type="Proteomes" id="UP000824988">
    <property type="component" value="Chromosome"/>
</dbReference>
<name>A0A8D5ALQ4_9GAMM</name>
<dbReference type="AlphaFoldDB" id="A0A8D5ALQ4"/>
<gene>
    <name evidence="1" type="ORF">MoryE10_09560</name>
</gene>
<protein>
    <submittedName>
        <fullName evidence="1">Uncharacterized protein</fullName>
    </submittedName>
</protein>
<evidence type="ECO:0000313" key="2">
    <source>
        <dbReference type="Proteomes" id="UP000824988"/>
    </source>
</evidence>
<proteinExistence type="predicted"/>
<sequence>MSHTKRSFIQAKFEPLRIKPEQWPEALERLEQGWDFLSAAGYGAAKPHEPRETGVDWYGRLSGAERAAFDRFWKAYGYKKGKNNAAMVWHRLGEIDAATAEIIIQAATAEKRQWGKEETRDGIARKWPQGWLSERRWEDHEPSADTAKTAPGAAVKRANLVNEINGLKTLIASAKPGPGREAMEAKLAALEAQLRG</sequence>
<keyword evidence="2" id="KW-1185">Reference proteome</keyword>
<dbReference type="EMBL" id="AP019782">
    <property type="protein sequence ID" value="BBL70350.1"/>
    <property type="molecule type" value="Genomic_DNA"/>
</dbReference>
<evidence type="ECO:0000313" key="1">
    <source>
        <dbReference type="EMBL" id="BBL70350.1"/>
    </source>
</evidence>
<dbReference type="RefSeq" id="WP_221048376.1">
    <property type="nucleotide sequence ID" value="NZ_AP019782.1"/>
</dbReference>
<accession>A0A8D5ALQ4</accession>
<organism evidence="1 2">
    <name type="scientific">Methylogaea oryzae</name>
    <dbReference type="NCBI Taxonomy" id="1295382"/>
    <lineage>
        <taxon>Bacteria</taxon>
        <taxon>Pseudomonadati</taxon>
        <taxon>Pseudomonadota</taxon>
        <taxon>Gammaproteobacteria</taxon>
        <taxon>Methylococcales</taxon>
        <taxon>Methylococcaceae</taxon>
        <taxon>Methylogaea</taxon>
    </lineage>
</organism>
<reference evidence="1" key="1">
    <citation type="submission" date="2019-06" db="EMBL/GenBank/DDBJ databases">
        <title>Complete genome sequence of Methylogaea oryzae strain JCM16910.</title>
        <authorList>
            <person name="Asakawa S."/>
        </authorList>
    </citation>
    <scope>NUCLEOTIDE SEQUENCE</scope>
    <source>
        <strain evidence="1">E10</strain>
    </source>
</reference>